<evidence type="ECO:0000256" key="5">
    <source>
        <dbReference type="ARBA" id="ARBA00023014"/>
    </source>
</evidence>
<evidence type="ECO:0000313" key="7">
    <source>
        <dbReference type="EMBL" id="HFK98483.1"/>
    </source>
</evidence>
<dbReference type="Pfam" id="PF02662">
    <property type="entry name" value="FlpD"/>
    <property type="match status" value="1"/>
</dbReference>
<dbReference type="PANTHER" id="PTHR43255:SF1">
    <property type="entry name" value="IRON-SULFUR-BINDING OXIDOREDUCTASE FADF-RELATED"/>
    <property type="match status" value="1"/>
</dbReference>
<evidence type="ECO:0000256" key="4">
    <source>
        <dbReference type="ARBA" id="ARBA00023004"/>
    </source>
</evidence>
<dbReference type="EMBL" id="DSTK01000040">
    <property type="protein sequence ID" value="HFK98483.1"/>
    <property type="molecule type" value="Genomic_DNA"/>
</dbReference>
<dbReference type="Gene3D" id="1.10.1060.10">
    <property type="entry name" value="Alpha-helical ferredoxin"/>
    <property type="match status" value="1"/>
</dbReference>
<accession>A0A832EKU0</accession>
<dbReference type="PROSITE" id="PS51379">
    <property type="entry name" value="4FE4S_FER_2"/>
    <property type="match status" value="1"/>
</dbReference>
<dbReference type="InterPro" id="IPR009051">
    <property type="entry name" value="Helical_ferredxn"/>
</dbReference>
<feature type="domain" description="4Fe-4S ferredoxin-type" evidence="6">
    <location>
        <begin position="194"/>
        <end position="225"/>
    </location>
</feature>
<dbReference type="Pfam" id="PF02754">
    <property type="entry name" value="CCG"/>
    <property type="match status" value="2"/>
</dbReference>
<reference evidence="7" key="1">
    <citation type="journal article" date="2020" name="mSystems">
        <title>Genome- and Community-Level Interaction Insights into Carbon Utilization and Element Cycling Functions of Hydrothermarchaeota in Hydrothermal Sediment.</title>
        <authorList>
            <person name="Zhou Z."/>
            <person name="Liu Y."/>
            <person name="Xu W."/>
            <person name="Pan J."/>
            <person name="Luo Z.H."/>
            <person name="Li M."/>
        </authorList>
    </citation>
    <scope>NUCLEOTIDE SEQUENCE [LARGE SCALE GENOMIC DNA]</scope>
    <source>
        <strain evidence="7">SpSt-456</strain>
    </source>
</reference>
<protein>
    <submittedName>
        <fullName evidence="7">Hydrogenase iron-sulfur subunit</fullName>
    </submittedName>
</protein>
<dbReference type="SUPFAM" id="SSF46548">
    <property type="entry name" value="alpha-helical ferredoxin"/>
    <property type="match status" value="1"/>
</dbReference>
<dbReference type="InterPro" id="IPR017896">
    <property type="entry name" value="4Fe4S_Fe-S-bd"/>
</dbReference>
<dbReference type="GO" id="GO:0016491">
    <property type="term" value="F:oxidoreductase activity"/>
    <property type="evidence" value="ECO:0007669"/>
    <property type="project" value="UniProtKB-KW"/>
</dbReference>
<keyword evidence="4" id="KW-0408">Iron</keyword>
<organism evidence="7">
    <name type="scientific">Desulfacinum infernum</name>
    <dbReference type="NCBI Taxonomy" id="35837"/>
    <lineage>
        <taxon>Bacteria</taxon>
        <taxon>Pseudomonadati</taxon>
        <taxon>Thermodesulfobacteriota</taxon>
        <taxon>Syntrophobacteria</taxon>
        <taxon>Syntrophobacterales</taxon>
        <taxon>Syntrophobacteraceae</taxon>
        <taxon>Desulfacinum</taxon>
    </lineage>
</organism>
<gene>
    <name evidence="7" type="ORF">ENS06_14315</name>
</gene>
<dbReference type="InterPro" id="IPR004017">
    <property type="entry name" value="Cys_rich_dom"/>
</dbReference>
<dbReference type="PROSITE" id="PS00198">
    <property type="entry name" value="4FE4S_FER_1"/>
    <property type="match status" value="1"/>
</dbReference>
<dbReference type="InterPro" id="IPR003813">
    <property type="entry name" value="MvhD/FlpD"/>
</dbReference>
<dbReference type="InterPro" id="IPR017900">
    <property type="entry name" value="4Fe4S_Fe_S_CS"/>
</dbReference>
<proteinExistence type="predicted"/>
<dbReference type="GO" id="GO:0046872">
    <property type="term" value="F:metal ion binding"/>
    <property type="evidence" value="ECO:0007669"/>
    <property type="project" value="UniProtKB-KW"/>
</dbReference>
<name>A0A832EKU0_9BACT</name>
<keyword evidence="1" id="KW-0004">4Fe-4S</keyword>
<dbReference type="PANTHER" id="PTHR43255">
    <property type="entry name" value="IRON-SULFUR-BINDING OXIDOREDUCTASE FADF-RELATED-RELATED"/>
    <property type="match status" value="1"/>
</dbReference>
<keyword evidence="2" id="KW-0479">Metal-binding</keyword>
<sequence>MNKLNVVLFLCNWGPHAAFQTLQDQKAPIPEEIRMVRVPCSGRVTRALILKCFEMGADGVLIAGCESGSCRYGTGNSAALTRIDHMRRVLHLLGVGSDRLRWGGFLPDDAPGMMAFLEGFCHDLRRLGKTPIVPPAPAEERPVTEAAVASLLKRHDIYACQDCGKCSSACPLTLTGKPFSPRGLATHLMTGAVNAPEVLNDLWGCITCGLCDDRCPSGVHFPDFIRDLRILHRSGNGPGPEAHGGFFQSLMRTMTSPSLRPNRWEDAADKLEVDPQSPVLFFGGCAPYFDTYFTRFRDVHTEAILHDAIRLLNFFDIRPRVLAEERCCGHDLLWSGDRENFVKLAQLNADSFHAAGIEEIITACPECYHTLTHHYAELGIALPCRVTHLFELADREIAKGAIGFKALGRKATFQDPCRLSRLGKKADLPRKLIGRLALKGFDEMTDRGASALCCGNCAWTGCDRYTKALQLKRLRQAKETGSDLLITACPKCQIHLRCAMEDPFHGNDLAMDMMDLTSLLAKTIQWE</sequence>
<dbReference type="Pfam" id="PF13183">
    <property type="entry name" value="Fer4_8"/>
    <property type="match status" value="1"/>
</dbReference>
<evidence type="ECO:0000256" key="1">
    <source>
        <dbReference type="ARBA" id="ARBA00022485"/>
    </source>
</evidence>
<dbReference type="GO" id="GO:0005886">
    <property type="term" value="C:plasma membrane"/>
    <property type="evidence" value="ECO:0007669"/>
    <property type="project" value="TreeGrafter"/>
</dbReference>
<comment type="caution">
    <text evidence="7">The sequence shown here is derived from an EMBL/GenBank/DDBJ whole genome shotgun (WGS) entry which is preliminary data.</text>
</comment>
<dbReference type="GO" id="GO:0051539">
    <property type="term" value="F:4 iron, 4 sulfur cluster binding"/>
    <property type="evidence" value="ECO:0007669"/>
    <property type="project" value="UniProtKB-KW"/>
</dbReference>
<evidence type="ECO:0000256" key="2">
    <source>
        <dbReference type="ARBA" id="ARBA00022723"/>
    </source>
</evidence>
<dbReference type="AlphaFoldDB" id="A0A832EKU0"/>
<keyword evidence="5" id="KW-0411">Iron-sulfur</keyword>
<keyword evidence="3" id="KW-0560">Oxidoreductase</keyword>
<dbReference type="InterPro" id="IPR051460">
    <property type="entry name" value="HdrC_iron-sulfur_subunit"/>
</dbReference>
<evidence type="ECO:0000259" key="6">
    <source>
        <dbReference type="PROSITE" id="PS51379"/>
    </source>
</evidence>
<evidence type="ECO:0000256" key="3">
    <source>
        <dbReference type="ARBA" id="ARBA00023002"/>
    </source>
</evidence>